<name>A0A922HYM8_DERFA</name>
<reference evidence="1" key="2">
    <citation type="journal article" date="2022" name="Res Sq">
        <title>Comparative Genomics Reveals Insights into the Divergent Evolution of Astigmatic Mites and Household Pest Adaptations.</title>
        <authorList>
            <person name="Xiong Q."/>
            <person name="Wan A.T.-Y."/>
            <person name="Liu X.-Y."/>
            <person name="Fung C.S.-H."/>
            <person name="Xiao X."/>
            <person name="Malainual N."/>
            <person name="Hou J."/>
            <person name="Wang L."/>
            <person name="Wang M."/>
            <person name="Yang K."/>
            <person name="Cui Y."/>
            <person name="Leung E."/>
            <person name="Nong W."/>
            <person name="Shin S.-K."/>
            <person name="Au S."/>
            <person name="Jeong K.Y."/>
            <person name="Chew F.T."/>
            <person name="Hui J."/>
            <person name="Leung T.F."/>
            <person name="Tungtrongchitr A."/>
            <person name="Zhong N."/>
            <person name="Liu Z."/>
            <person name="Tsui S."/>
        </authorList>
    </citation>
    <scope>NUCLEOTIDE SEQUENCE</scope>
    <source>
        <strain evidence="1">Derf</strain>
        <tissue evidence="1">Whole organism</tissue>
    </source>
</reference>
<reference evidence="1" key="1">
    <citation type="submission" date="2013-05" db="EMBL/GenBank/DDBJ databases">
        <authorList>
            <person name="Yim A.K.Y."/>
            <person name="Chan T.F."/>
            <person name="Ji K.M."/>
            <person name="Liu X.Y."/>
            <person name="Zhou J.W."/>
            <person name="Li R.Q."/>
            <person name="Yang K.Y."/>
            <person name="Li J."/>
            <person name="Li M."/>
            <person name="Law P.T.W."/>
            <person name="Wu Y.L."/>
            <person name="Cai Z.L."/>
            <person name="Qin H."/>
            <person name="Bao Y."/>
            <person name="Leung R.K.K."/>
            <person name="Ng P.K.S."/>
            <person name="Zou J."/>
            <person name="Zhong X.J."/>
            <person name="Ran P.X."/>
            <person name="Zhong N.S."/>
            <person name="Liu Z.G."/>
            <person name="Tsui S.K.W."/>
        </authorList>
    </citation>
    <scope>NUCLEOTIDE SEQUENCE</scope>
    <source>
        <strain evidence="1">Derf</strain>
        <tissue evidence="1">Whole organism</tissue>
    </source>
</reference>
<gene>
    <name evidence="1" type="ORF">DERF_007656</name>
</gene>
<evidence type="ECO:0000313" key="1">
    <source>
        <dbReference type="EMBL" id="KAH9516951.1"/>
    </source>
</evidence>
<keyword evidence="2" id="KW-1185">Reference proteome</keyword>
<comment type="caution">
    <text evidence="1">The sequence shown here is derived from an EMBL/GenBank/DDBJ whole genome shotgun (WGS) entry which is preliminary data.</text>
</comment>
<evidence type="ECO:0000313" key="2">
    <source>
        <dbReference type="Proteomes" id="UP000790347"/>
    </source>
</evidence>
<dbReference type="AlphaFoldDB" id="A0A922HYM8"/>
<sequence>MSAKQSGIFRRNSNLNSPVVSNIVPGLDHHKMLECVCRNGHPGTFFHRWIFSNRQIVVAQARSIGYKVVCYQDQI</sequence>
<dbReference type="Proteomes" id="UP000790347">
    <property type="component" value="Unassembled WGS sequence"/>
</dbReference>
<proteinExistence type="predicted"/>
<dbReference type="EMBL" id="ASGP02000003">
    <property type="protein sequence ID" value="KAH9516951.1"/>
    <property type="molecule type" value="Genomic_DNA"/>
</dbReference>
<organism evidence="1 2">
    <name type="scientific">Dermatophagoides farinae</name>
    <name type="common">American house dust mite</name>
    <dbReference type="NCBI Taxonomy" id="6954"/>
    <lineage>
        <taxon>Eukaryota</taxon>
        <taxon>Metazoa</taxon>
        <taxon>Ecdysozoa</taxon>
        <taxon>Arthropoda</taxon>
        <taxon>Chelicerata</taxon>
        <taxon>Arachnida</taxon>
        <taxon>Acari</taxon>
        <taxon>Acariformes</taxon>
        <taxon>Sarcoptiformes</taxon>
        <taxon>Astigmata</taxon>
        <taxon>Psoroptidia</taxon>
        <taxon>Analgoidea</taxon>
        <taxon>Pyroglyphidae</taxon>
        <taxon>Dermatophagoidinae</taxon>
        <taxon>Dermatophagoides</taxon>
    </lineage>
</organism>
<accession>A0A922HYM8</accession>
<protein>
    <submittedName>
        <fullName evidence="1">Uncharacterized protein</fullName>
    </submittedName>
</protein>